<evidence type="ECO:0008006" key="4">
    <source>
        <dbReference type="Google" id="ProtNLM"/>
    </source>
</evidence>
<feature type="chain" id="PRO_5041371903" description="OmpA-like domain-containing protein" evidence="1">
    <location>
        <begin position="24"/>
        <end position="477"/>
    </location>
</feature>
<comment type="caution">
    <text evidence="2">The sequence shown here is derived from an EMBL/GenBank/DDBJ whole genome shotgun (WGS) entry which is preliminary data.</text>
</comment>
<evidence type="ECO:0000313" key="3">
    <source>
        <dbReference type="Proteomes" id="UP001055105"/>
    </source>
</evidence>
<gene>
    <name evidence="2" type="ORF">CE91St16_01750</name>
</gene>
<dbReference type="InterPro" id="IPR036737">
    <property type="entry name" value="OmpA-like_sf"/>
</dbReference>
<dbReference type="SUPFAM" id="SSF81901">
    <property type="entry name" value="HCP-like"/>
    <property type="match status" value="1"/>
</dbReference>
<organism evidence="2 3">
    <name type="scientific">Alistipes finegoldii</name>
    <dbReference type="NCBI Taxonomy" id="214856"/>
    <lineage>
        <taxon>Bacteria</taxon>
        <taxon>Pseudomonadati</taxon>
        <taxon>Bacteroidota</taxon>
        <taxon>Bacteroidia</taxon>
        <taxon>Bacteroidales</taxon>
        <taxon>Rikenellaceae</taxon>
        <taxon>Alistipes</taxon>
    </lineage>
</organism>
<dbReference type="InterPro" id="IPR011990">
    <property type="entry name" value="TPR-like_helical_dom_sf"/>
</dbReference>
<sequence length="477" mass="52816">MKRHTLHRITGLLAACLITAATAYGREGKPAAYRDGDRLCIKLPIAAGMDLPANGQLTVTPVVTDGEHRMQLAPVVFTGRIREKVNERRERLYGTPAASENVFSNTVIRYGRKNTSGNAVLFEGEIPYQPWMAGGRVVLYRDLEGCAGHRTALPPLIAAEIAAPVQPRLSFLVPADAPKRRSERITAVVHFPQGRSVLLRGFADNGRQLARIDSLTACLTGNDTLRVENIYLKGYASPEDTYAFNTRLSANRVRSIRNYLQENFGLEEAEFTTATEPEDWDSLRRWVVLSDLPARDEVLAVIDTVADPDARDAGIWKTDGGKTYLMLLHEVYPQLRRVDYRIGYTLPPFTVEQCRELIGSHPEWLSLGEMCRLAESYGVDSPERAYVCAVALEFYPDDPCACSNMAALALRRGDVQTARQCLARCDGASCAWNNLGILCLIDGDTQKAQHCFSLAAEQGSDDAAYNLAHFAELSCDW</sequence>
<dbReference type="Gene3D" id="1.25.40.10">
    <property type="entry name" value="Tetratricopeptide repeat domain"/>
    <property type="match status" value="1"/>
</dbReference>
<evidence type="ECO:0000256" key="1">
    <source>
        <dbReference type="SAM" id="SignalP"/>
    </source>
</evidence>
<reference evidence="2" key="1">
    <citation type="submission" date="2022-01" db="EMBL/GenBank/DDBJ databases">
        <title>Novel bile acid biosynthetic pathways are enriched in the microbiome of centenarians.</title>
        <authorList>
            <person name="Sato Y."/>
            <person name="Atarashi K."/>
            <person name="Plichta R.D."/>
            <person name="Arai Y."/>
            <person name="Sasajima S."/>
            <person name="Kearney M.S."/>
            <person name="Suda W."/>
            <person name="Takeshita K."/>
            <person name="Sasaki T."/>
            <person name="Okamoto S."/>
            <person name="Skelly N.A."/>
            <person name="Okamura Y."/>
            <person name="Vlamakis H."/>
            <person name="Li Y."/>
            <person name="Tanoue T."/>
            <person name="Takei H."/>
            <person name="Nittono H."/>
            <person name="Narushima S."/>
            <person name="Irie J."/>
            <person name="Itoh H."/>
            <person name="Moriya K."/>
            <person name="Sugiura Y."/>
            <person name="Suematsu M."/>
            <person name="Moritoki N."/>
            <person name="Shibata S."/>
            <person name="Littman R.D."/>
            <person name="Fischbach A.M."/>
            <person name="Uwamino Y."/>
            <person name="Inoue T."/>
            <person name="Honda A."/>
            <person name="Hattori M."/>
            <person name="Murai T."/>
            <person name="Xavier J.R."/>
            <person name="Hirose N."/>
            <person name="Honda K."/>
        </authorList>
    </citation>
    <scope>NUCLEOTIDE SEQUENCE</scope>
    <source>
        <strain evidence="2">CE91-St16</strain>
    </source>
</reference>
<feature type="signal peptide" evidence="1">
    <location>
        <begin position="1"/>
        <end position="23"/>
    </location>
</feature>
<name>A0AA37KJW3_9BACT</name>
<dbReference type="Gene3D" id="3.30.1330.60">
    <property type="entry name" value="OmpA-like domain"/>
    <property type="match status" value="1"/>
</dbReference>
<keyword evidence="1" id="KW-0732">Signal</keyword>
<dbReference type="Proteomes" id="UP001055105">
    <property type="component" value="Unassembled WGS sequence"/>
</dbReference>
<accession>A0AA37KJW3</accession>
<dbReference type="SUPFAM" id="SSF103088">
    <property type="entry name" value="OmpA-like"/>
    <property type="match status" value="1"/>
</dbReference>
<evidence type="ECO:0000313" key="2">
    <source>
        <dbReference type="EMBL" id="GKI17267.1"/>
    </source>
</evidence>
<protein>
    <recommendedName>
        <fullName evidence="4">OmpA-like domain-containing protein</fullName>
    </recommendedName>
</protein>
<dbReference type="EMBL" id="BQOL01000001">
    <property type="protein sequence ID" value="GKI17267.1"/>
    <property type="molecule type" value="Genomic_DNA"/>
</dbReference>
<dbReference type="AlphaFoldDB" id="A0AA37KJW3"/>
<proteinExistence type="predicted"/>
<dbReference type="RefSeq" id="WP_244075872.1">
    <property type="nucleotide sequence ID" value="NZ_AP025581.1"/>
</dbReference>